<protein>
    <submittedName>
        <fullName evidence="2">Uncharacterized protein</fullName>
    </submittedName>
</protein>
<name>A0A1E1LF93_9HELO</name>
<gene>
    <name evidence="2" type="ORF">RCO7_11426</name>
</gene>
<sequence length="274" mass="28858">MLPSILHSVNKPKIHLPVVCPSCSVRLNQPTVYPYTVATTAIQPVQPVRLITQPPPQVIHQAPPQVFYPIVPQVIYQQVQPEPYQQTPGSGSYGTPLPVSSTVPRETRQELVGGRWHDIVHYGTPSPVASVRPANIPVDQGWSQVHGLDPGPPPPGPQPTGNEGDASFIARNGRGGDGSGLGNVPAPSADPEPPSDTESGPPAYIILEAAAQASLTPGFEARNASAEPFLEMGGSVLGRLTPANITVNAICNGNVNLKENMSALEDSDGRRGDP</sequence>
<organism evidence="2 3">
    <name type="scientific">Rhynchosporium graminicola</name>
    <dbReference type="NCBI Taxonomy" id="2792576"/>
    <lineage>
        <taxon>Eukaryota</taxon>
        <taxon>Fungi</taxon>
        <taxon>Dikarya</taxon>
        <taxon>Ascomycota</taxon>
        <taxon>Pezizomycotina</taxon>
        <taxon>Leotiomycetes</taxon>
        <taxon>Helotiales</taxon>
        <taxon>Ploettnerulaceae</taxon>
        <taxon>Rhynchosporium</taxon>
    </lineage>
</organism>
<accession>A0A1E1LF93</accession>
<dbReference type="Proteomes" id="UP000178129">
    <property type="component" value="Unassembled WGS sequence"/>
</dbReference>
<dbReference type="EMBL" id="FJUW01000048">
    <property type="protein sequence ID" value="CZT09112.1"/>
    <property type="molecule type" value="Genomic_DNA"/>
</dbReference>
<evidence type="ECO:0000256" key="1">
    <source>
        <dbReference type="SAM" id="MobiDB-lite"/>
    </source>
</evidence>
<feature type="region of interest" description="Disordered" evidence="1">
    <location>
        <begin position="140"/>
        <end position="201"/>
    </location>
</feature>
<evidence type="ECO:0000313" key="3">
    <source>
        <dbReference type="Proteomes" id="UP000178129"/>
    </source>
</evidence>
<comment type="caution">
    <text evidence="2">The sequence shown here is derived from an EMBL/GenBank/DDBJ whole genome shotgun (WGS) entry which is preliminary data.</text>
</comment>
<evidence type="ECO:0000313" key="2">
    <source>
        <dbReference type="EMBL" id="CZT09112.1"/>
    </source>
</evidence>
<keyword evidence="3" id="KW-1185">Reference proteome</keyword>
<dbReference type="AlphaFoldDB" id="A0A1E1LF93"/>
<dbReference type="InParanoid" id="A0A1E1LF93"/>
<proteinExistence type="predicted"/>
<feature type="region of interest" description="Disordered" evidence="1">
    <location>
        <begin position="83"/>
        <end position="105"/>
    </location>
</feature>
<reference evidence="3" key="1">
    <citation type="submission" date="2016-03" db="EMBL/GenBank/DDBJ databases">
        <authorList>
            <person name="Ploux O."/>
        </authorList>
    </citation>
    <scope>NUCLEOTIDE SEQUENCE [LARGE SCALE GENOMIC DNA]</scope>
    <source>
        <strain evidence="3">UK7</strain>
    </source>
</reference>